<feature type="compositionally biased region" description="Basic and acidic residues" evidence="1">
    <location>
        <begin position="39"/>
        <end position="52"/>
    </location>
</feature>
<accession>F2BBP0</accession>
<evidence type="ECO:0000313" key="3">
    <source>
        <dbReference type="EMBL" id="EGF11186.1"/>
    </source>
</evidence>
<organism evidence="3 4">
    <name type="scientific">Neisseria bacilliformis ATCC BAA-1200</name>
    <dbReference type="NCBI Taxonomy" id="888742"/>
    <lineage>
        <taxon>Bacteria</taxon>
        <taxon>Pseudomonadati</taxon>
        <taxon>Pseudomonadota</taxon>
        <taxon>Betaproteobacteria</taxon>
        <taxon>Neisseriales</taxon>
        <taxon>Neisseriaceae</taxon>
        <taxon>Neisseria</taxon>
    </lineage>
</organism>
<evidence type="ECO:0000313" key="4">
    <source>
        <dbReference type="Proteomes" id="UP000004105"/>
    </source>
</evidence>
<proteinExistence type="predicted"/>
<keyword evidence="2" id="KW-1133">Transmembrane helix</keyword>
<protein>
    <submittedName>
        <fullName evidence="3">LysM domain protein</fullName>
    </submittedName>
</protein>
<dbReference type="AlphaFoldDB" id="F2BBP0"/>
<dbReference type="HOGENOM" id="CLU_355584_0_0_4"/>
<comment type="caution">
    <text evidence="3">The sequence shown here is derived from an EMBL/GenBank/DDBJ whole genome shotgun (WGS) entry which is preliminary data.</text>
</comment>
<keyword evidence="2" id="KW-0812">Transmembrane</keyword>
<name>F2BBP0_9NEIS</name>
<gene>
    <name evidence="3" type="ORF">HMPREF9123_1145</name>
</gene>
<dbReference type="EMBL" id="AFAY01000022">
    <property type="protein sequence ID" value="EGF11186.1"/>
    <property type="molecule type" value="Genomic_DNA"/>
</dbReference>
<feature type="compositionally biased region" description="Low complexity" evidence="1">
    <location>
        <begin position="53"/>
        <end position="64"/>
    </location>
</feature>
<dbReference type="Proteomes" id="UP000004105">
    <property type="component" value="Unassembled WGS sequence"/>
</dbReference>
<feature type="transmembrane region" description="Helical" evidence="2">
    <location>
        <begin position="300"/>
        <end position="321"/>
    </location>
</feature>
<feature type="region of interest" description="Disordered" evidence="1">
    <location>
        <begin position="32"/>
        <end position="64"/>
    </location>
</feature>
<evidence type="ECO:0000256" key="1">
    <source>
        <dbReference type="SAM" id="MobiDB-lite"/>
    </source>
</evidence>
<reference evidence="3 4" key="1">
    <citation type="submission" date="2011-02" db="EMBL/GenBank/DDBJ databases">
        <authorList>
            <person name="Muzny D."/>
            <person name="Qin X."/>
            <person name="Deng J."/>
            <person name="Jiang H."/>
            <person name="Liu Y."/>
            <person name="Qu J."/>
            <person name="Song X.-Z."/>
            <person name="Zhang L."/>
            <person name="Thornton R."/>
            <person name="Coyle M."/>
            <person name="Francisco L."/>
            <person name="Jackson L."/>
            <person name="Javaid M."/>
            <person name="Korchina V."/>
            <person name="Kovar C."/>
            <person name="Mata R."/>
            <person name="Mathew T."/>
            <person name="Ngo R."/>
            <person name="Nguyen L."/>
            <person name="Nguyen N."/>
            <person name="Okwuonu G."/>
            <person name="Ongeri F."/>
            <person name="Pham C."/>
            <person name="Simmons D."/>
            <person name="Wilczek-Boney K."/>
            <person name="Hale W."/>
            <person name="Jakkamsetti A."/>
            <person name="Pham P."/>
            <person name="Ruth R."/>
            <person name="San Lucas F."/>
            <person name="Warren J."/>
            <person name="Zhang J."/>
            <person name="Zhao Z."/>
            <person name="Zhou C."/>
            <person name="Zhu D."/>
            <person name="Lee S."/>
            <person name="Bess C."/>
            <person name="Blankenburg K."/>
            <person name="Forbes L."/>
            <person name="Fu Q."/>
            <person name="Gubbala S."/>
            <person name="Hirani K."/>
            <person name="Jayaseelan J.C."/>
            <person name="Lara F."/>
            <person name="Munidasa M."/>
            <person name="Palculict T."/>
            <person name="Patil S."/>
            <person name="Pu L.-L."/>
            <person name="Saada N."/>
            <person name="Tang L."/>
            <person name="Weissenberger G."/>
            <person name="Zhu Y."/>
            <person name="Hemphill L."/>
            <person name="Shang Y."/>
            <person name="Youmans B."/>
            <person name="Ayvaz T."/>
            <person name="Ross M."/>
            <person name="Santibanez J."/>
            <person name="Aqrawi P."/>
            <person name="Gross S."/>
            <person name="Joshi V."/>
            <person name="Fowler G."/>
            <person name="Nazareth L."/>
            <person name="Reid J."/>
            <person name="Worley K."/>
            <person name="Petrosino J."/>
            <person name="Highlander S."/>
            <person name="Gibbs R."/>
        </authorList>
    </citation>
    <scope>NUCLEOTIDE SEQUENCE [LARGE SCALE GENOMIC DNA]</scope>
    <source>
        <strain evidence="3 4">ATCC BAA-1200</strain>
    </source>
</reference>
<keyword evidence="4" id="KW-1185">Reference proteome</keyword>
<dbReference type="RefSeq" id="WP_007342154.1">
    <property type="nucleotide sequence ID" value="NZ_GL878494.1"/>
</dbReference>
<keyword evidence="2" id="KW-0472">Membrane</keyword>
<dbReference type="OrthoDB" id="8613928at2"/>
<sequence>MATVIDTLFLELGIDSGKFGMQAKEAESRLDRMSASFGRAEKSAAKSSKGLEKQAAQSAKSTKQAKSLTQATGSLAKGFAAFTALVMGSNALGKLIREGAQANVELDNLSRNIGISRSKLQAWGGMAEMAGGSAEGMKGSLSGLSMGITRLTTMGDTSMVPFFNAFGVALLNADGKARDLDSIMLDLADRFSKMDRVQAYNLAKSMGLDDGTINTLMLGRAEMEKMLEMQRNLYRSGEKEIQVSRELTQARGYLNAQWDSLKAMLADALAPVLLKIVKMVSGFVDYLMKHENSMKHVFEGLAFVLGAVLVPVFIAAAASLLAFIAPFAPFILTVGALGAAFLLLYDDYKTWAEGGKSLLDWKLFDNYIKTSKISTDSLGSAFVYLLTGYTSWADAANGLLDWLKLKGFIDENGLSIKSLKEGFHNLYLEIKNYLMPYFEALSDTFTAMMNGDWEGMKKGMGRMVKEAGNVVTDVVGWGVEHAAGVIDTATGHDPNAEGSLQSQAKNATNAVKQMIGGGASQTIETRPIKGAVKLTAQDIIDIKKVAATEVVGGLKGEAFDKQLAGVVDTILNRVYKKGGNVRAVLNERWAFSDINAPRKSAYGSVQNVPMGRVSARVSKGVDEHLAKRAAGMASVVGGNTHYANPYFLGEAGAKTKKWVREVERQANTTGQRFGAGKAVHVHGTPTGSTAAPAFRVILGGNQAVAAGAQRGMQSMQQGEAVRAQNVTNNNQRTTQVSINGGIHVQSSASTIAGTMDDASAATRDRMMQLVPGMV</sequence>
<evidence type="ECO:0000256" key="2">
    <source>
        <dbReference type="SAM" id="Phobius"/>
    </source>
</evidence>
<feature type="transmembrane region" description="Helical" evidence="2">
    <location>
        <begin position="327"/>
        <end position="345"/>
    </location>
</feature>